<dbReference type="OMA" id="ACEPRLK"/>
<reference evidence="4" key="1">
    <citation type="submission" date="2025-08" db="UniProtKB">
        <authorList>
            <consortium name="RefSeq"/>
        </authorList>
    </citation>
    <scope>IDENTIFICATION</scope>
</reference>
<comment type="similarity">
    <text evidence="1">Belongs to the PPR family. P subfamily.</text>
</comment>
<keyword evidence="2" id="KW-0677">Repeat</keyword>
<dbReference type="SMR" id="A0A1S4AR93"/>
<dbReference type="InterPro" id="IPR002885">
    <property type="entry name" value="PPR_rpt"/>
</dbReference>
<evidence type="ECO:0000313" key="4">
    <source>
        <dbReference type="RefSeq" id="XP_016479013.1"/>
    </source>
</evidence>
<dbReference type="KEGG" id="nta:107800368"/>
<proteinExistence type="inferred from homology"/>
<evidence type="ECO:0000256" key="3">
    <source>
        <dbReference type="PROSITE-ProRule" id="PRU00708"/>
    </source>
</evidence>
<evidence type="ECO:0000256" key="2">
    <source>
        <dbReference type="ARBA" id="ARBA00022737"/>
    </source>
</evidence>
<dbReference type="RefSeq" id="XP_016479013.1">
    <property type="nucleotide sequence ID" value="XM_016623527.1"/>
</dbReference>
<name>A0A1S4AR93_TOBAC</name>
<dbReference type="NCBIfam" id="TIGR00756">
    <property type="entry name" value="PPR"/>
    <property type="match status" value="1"/>
</dbReference>
<dbReference type="Pfam" id="PF01535">
    <property type="entry name" value="PPR"/>
    <property type="match status" value="3"/>
</dbReference>
<dbReference type="PROSITE" id="PS51375">
    <property type="entry name" value="PPR"/>
    <property type="match status" value="1"/>
</dbReference>
<dbReference type="GO" id="GO:0003729">
    <property type="term" value="F:mRNA binding"/>
    <property type="evidence" value="ECO:0007669"/>
    <property type="project" value="UniProtKB-ARBA"/>
</dbReference>
<dbReference type="InterPro" id="IPR011990">
    <property type="entry name" value="TPR-like_helical_dom_sf"/>
</dbReference>
<organism evidence="4">
    <name type="scientific">Nicotiana tabacum</name>
    <name type="common">Common tobacco</name>
    <dbReference type="NCBI Taxonomy" id="4097"/>
    <lineage>
        <taxon>Eukaryota</taxon>
        <taxon>Viridiplantae</taxon>
        <taxon>Streptophyta</taxon>
        <taxon>Embryophyta</taxon>
        <taxon>Tracheophyta</taxon>
        <taxon>Spermatophyta</taxon>
        <taxon>Magnoliopsida</taxon>
        <taxon>eudicotyledons</taxon>
        <taxon>Gunneridae</taxon>
        <taxon>Pentapetalae</taxon>
        <taxon>asterids</taxon>
        <taxon>lamiids</taxon>
        <taxon>Solanales</taxon>
        <taxon>Solanaceae</taxon>
        <taxon>Nicotianoideae</taxon>
        <taxon>Nicotianeae</taxon>
        <taxon>Nicotiana</taxon>
    </lineage>
</organism>
<dbReference type="OrthoDB" id="1890565at2759"/>
<sequence>MGKKNDVYRIWNKLKNRGKVNSSSYLSMICGLEKLDDIDGAEKIFAEWEVNHIYFDIRIPNLLIAIYCRKGDLEKAESIIKRLLESGKRPNFRTWDHLAVGYCSHDQMEKAVEALKKVILACEPRLKTHIYSLASCVDYLQSNGDAEREQEIKRLLASSQQSMKSLKTALEV</sequence>
<dbReference type="PANTHER" id="PTHR45717:SF10">
    <property type="entry name" value="OS10G0501000 PROTEIN"/>
    <property type="match status" value="1"/>
</dbReference>
<gene>
    <name evidence="4" type="primary">LOC107800368</name>
</gene>
<dbReference type="Gene3D" id="1.25.40.10">
    <property type="entry name" value="Tetratricopeptide repeat domain"/>
    <property type="match status" value="1"/>
</dbReference>
<evidence type="ECO:0000256" key="1">
    <source>
        <dbReference type="ARBA" id="ARBA00007626"/>
    </source>
</evidence>
<dbReference type="AlphaFoldDB" id="A0A1S4AR93"/>
<dbReference type="SUPFAM" id="SSF48452">
    <property type="entry name" value="TPR-like"/>
    <property type="match status" value="1"/>
</dbReference>
<protein>
    <submittedName>
        <fullName evidence="4">Pentatricopeptide repeat-containing protein At2g20710, mitochondrial-like</fullName>
    </submittedName>
</protein>
<dbReference type="PaxDb" id="4097-A0A1S4AR93"/>
<accession>A0A1S4AR93</accession>
<dbReference type="PANTHER" id="PTHR45717">
    <property type="entry name" value="OS12G0527900 PROTEIN"/>
    <property type="match status" value="1"/>
</dbReference>
<feature type="repeat" description="PPR" evidence="3">
    <location>
        <begin position="56"/>
        <end position="90"/>
    </location>
</feature>